<accession>A0A1A7XHF4</accession>
<evidence type="ECO:0000313" key="1">
    <source>
        <dbReference type="EMBL" id="SBP17531.1"/>
    </source>
</evidence>
<reference evidence="1" key="1">
    <citation type="submission" date="2016-05" db="EMBL/GenBank/DDBJ databases">
        <authorList>
            <person name="Lavstsen T."/>
            <person name="Jespersen J.S."/>
        </authorList>
    </citation>
    <scope>NUCLEOTIDE SEQUENCE</scope>
    <source>
        <tissue evidence="1">Brain</tissue>
    </source>
</reference>
<feature type="non-terminal residue" evidence="1">
    <location>
        <position position="1"/>
    </location>
</feature>
<proteinExistence type="predicted"/>
<reference evidence="1" key="2">
    <citation type="submission" date="2016-06" db="EMBL/GenBank/DDBJ databases">
        <title>The genome of a short-lived fish provides insights into sex chromosome evolution and the genetic control of aging.</title>
        <authorList>
            <person name="Reichwald K."/>
            <person name="Felder M."/>
            <person name="Petzold A."/>
            <person name="Koch P."/>
            <person name="Groth M."/>
            <person name="Platzer M."/>
        </authorList>
    </citation>
    <scope>NUCLEOTIDE SEQUENCE</scope>
    <source>
        <tissue evidence="1">Brain</tissue>
    </source>
</reference>
<name>A0A1A7XHF4_9TELE</name>
<sequence>GPPRSYRNHSQEVYSLLERRRLTLCMKVCVCTQRVCLFVSDINLHSELTLLSFL</sequence>
<dbReference type="AlphaFoldDB" id="A0A1A7XHF4"/>
<protein>
    <submittedName>
        <fullName evidence="1">Chromosome 2 open reading frame 82</fullName>
    </submittedName>
</protein>
<gene>
    <name evidence="1" type="primary">C2H2ORF82</name>
</gene>
<dbReference type="EMBL" id="HADW01016131">
    <property type="protein sequence ID" value="SBP17531.1"/>
    <property type="molecule type" value="Transcribed_RNA"/>
</dbReference>
<organism evidence="1">
    <name type="scientific">Iconisemion striatum</name>
    <dbReference type="NCBI Taxonomy" id="60296"/>
    <lineage>
        <taxon>Eukaryota</taxon>
        <taxon>Metazoa</taxon>
        <taxon>Chordata</taxon>
        <taxon>Craniata</taxon>
        <taxon>Vertebrata</taxon>
        <taxon>Euteleostomi</taxon>
        <taxon>Actinopterygii</taxon>
        <taxon>Neopterygii</taxon>
        <taxon>Teleostei</taxon>
        <taxon>Neoteleostei</taxon>
        <taxon>Acanthomorphata</taxon>
        <taxon>Ovalentaria</taxon>
        <taxon>Atherinomorphae</taxon>
        <taxon>Cyprinodontiformes</taxon>
        <taxon>Nothobranchiidae</taxon>
        <taxon>Iconisemion</taxon>
    </lineage>
</organism>